<protein>
    <submittedName>
        <fullName evidence="6">DNA-binding MarR family transcriptional regulator</fullName>
    </submittedName>
</protein>
<dbReference type="Pfam" id="PF01047">
    <property type="entry name" value="MarR"/>
    <property type="match status" value="1"/>
</dbReference>
<organism evidence="6 7">
    <name type="scientific">Ancylobacter polymorphus</name>
    <dbReference type="NCBI Taxonomy" id="223390"/>
    <lineage>
        <taxon>Bacteria</taxon>
        <taxon>Pseudomonadati</taxon>
        <taxon>Pseudomonadota</taxon>
        <taxon>Alphaproteobacteria</taxon>
        <taxon>Hyphomicrobiales</taxon>
        <taxon>Xanthobacteraceae</taxon>
        <taxon>Ancylobacter</taxon>
    </lineage>
</organism>
<reference evidence="6 7" key="1">
    <citation type="submission" date="2023-07" db="EMBL/GenBank/DDBJ databases">
        <title>Genomic Encyclopedia of Type Strains, Phase IV (KMG-IV): sequencing the most valuable type-strain genomes for metagenomic binning, comparative biology and taxonomic classification.</title>
        <authorList>
            <person name="Goeker M."/>
        </authorList>
    </citation>
    <scope>NUCLEOTIDE SEQUENCE [LARGE SCALE GENOMIC DNA]</scope>
    <source>
        <strain evidence="6 7">DSM 2457</strain>
    </source>
</reference>
<dbReference type="RefSeq" id="WP_307022348.1">
    <property type="nucleotide sequence ID" value="NZ_JAUSUI010000010.1"/>
</dbReference>
<gene>
    <name evidence="6" type="ORF">J2S75_003884</name>
</gene>
<sequence>MSDVDDPRTVPEADAAALSMAVRQLFRRLRAEAEPGAFNLSEVSTLARLDLHGPATTASLARAEAMTPQSMGAILVSLERKGLIERRPHPTDRRQTLLALTAAGRCERQRRSAAKRDWLVAAMGRLDEAERRALIAAIPLIARLGENEGPADSREAPPRAEHTGG</sequence>
<dbReference type="PANTHER" id="PTHR39515:SF2">
    <property type="entry name" value="HTH-TYPE TRANSCRIPTIONAL REGULATOR RV0880"/>
    <property type="match status" value="1"/>
</dbReference>
<evidence type="ECO:0000313" key="7">
    <source>
        <dbReference type="Proteomes" id="UP001224682"/>
    </source>
</evidence>
<keyword evidence="2 6" id="KW-0238">DNA-binding</keyword>
<dbReference type="InterPro" id="IPR052526">
    <property type="entry name" value="HTH-type_Bedaq_tolerance"/>
</dbReference>
<dbReference type="InterPro" id="IPR000835">
    <property type="entry name" value="HTH_MarR-typ"/>
</dbReference>
<evidence type="ECO:0000256" key="2">
    <source>
        <dbReference type="ARBA" id="ARBA00023125"/>
    </source>
</evidence>
<comment type="caution">
    <text evidence="6">The sequence shown here is derived from an EMBL/GenBank/DDBJ whole genome shotgun (WGS) entry which is preliminary data.</text>
</comment>
<dbReference type="PROSITE" id="PS01117">
    <property type="entry name" value="HTH_MARR_1"/>
    <property type="match status" value="1"/>
</dbReference>
<keyword evidence="1" id="KW-0805">Transcription regulation</keyword>
<dbReference type="SMART" id="SM00347">
    <property type="entry name" value="HTH_MARR"/>
    <property type="match status" value="1"/>
</dbReference>
<dbReference type="Proteomes" id="UP001224682">
    <property type="component" value="Unassembled WGS sequence"/>
</dbReference>
<dbReference type="Gene3D" id="1.10.10.10">
    <property type="entry name" value="Winged helix-like DNA-binding domain superfamily/Winged helix DNA-binding domain"/>
    <property type="match status" value="1"/>
</dbReference>
<keyword evidence="7" id="KW-1185">Reference proteome</keyword>
<dbReference type="EMBL" id="JAUSUI010000010">
    <property type="protein sequence ID" value="MDQ0304834.1"/>
    <property type="molecule type" value="Genomic_DNA"/>
</dbReference>
<feature type="domain" description="HTH marR-type" evidence="5">
    <location>
        <begin position="15"/>
        <end position="143"/>
    </location>
</feature>
<dbReference type="InterPro" id="IPR023187">
    <property type="entry name" value="Tscrpt_reg_MarR-type_CS"/>
</dbReference>
<evidence type="ECO:0000259" key="5">
    <source>
        <dbReference type="PROSITE" id="PS50995"/>
    </source>
</evidence>
<dbReference type="PROSITE" id="PS50995">
    <property type="entry name" value="HTH_MARR_2"/>
    <property type="match status" value="1"/>
</dbReference>
<evidence type="ECO:0000313" key="6">
    <source>
        <dbReference type="EMBL" id="MDQ0304834.1"/>
    </source>
</evidence>
<feature type="compositionally biased region" description="Basic and acidic residues" evidence="4">
    <location>
        <begin position="151"/>
        <end position="165"/>
    </location>
</feature>
<evidence type="ECO:0000256" key="3">
    <source>
        <dbReference type="ARBA" id="ARBA00023163"/>
    </source>
</evidence>
<dbReference type="GO" id="GO:0003677">
    <property type="term" value="F:DNA binding"/>
    <property type="evidence" value="ECO:0007669"/>
    <property type="project" value="UniProtKB-KW"/>
</dbReference>
<dbReference type="InterPro" id="IPR036390">
    <property type="entry name" value="WH_DNA-bd_sf"/>
</dbReference>
<dbReference type="SUPFAM" id="SSF46785">
    <property type="entry name" value="Winged helix' DNA-binding domain"/>
    <property type="match status" value="1"/>
</dbReference>
<accession>A0ABU0BGW6</accession>
<dbReference type="InterPro" id="IPR036388">
    <property type="entry name" value="WH-like_DNA-bd_sf"/>
</dbReference>
<dbReference type="PANTHER" id="PTHR39515">
    <property type="entry name" value="CONSERVED PROTEIN"/>
    <property type="match status" value="1"/>
</dbReference>
<evidence type="ECO:0000256" key="1">
    <source>
        <dbReference type="ARBA" id="ARBA00023015"/>
    </source>
</evidence>
<feature type="region of interest" description="Disordered" evidence="4">
    <location>
        <begin position="146"/>
        <end position="165"/>
    </location>
</feature>
<name>A0ABU0BGW6_9HYPH</name>
<evidence type="ECO:0000256" key="4">
    <source>
        <dbReference type="SAM" id="MobiDB-lite"/>
    </source>
</evidence>
<proteinExistence type="predicted"/>
<keyword evidence="3" id="KW-0804">Transcription</keyword>